<keyword evidence="3" id="KW-1185">Reference proteome</keyword>
<accession>A0AAW1PH96</accession>
<dbReference type="AlphaFoldDB" id="A0AAW1PH96"/>
<dbReference type="EMBL" id="JALJOR010000012">
    <property type="protein sequence ID" value="KAK9807826.1"/>
    <property type="molecule type" value="Genomic_DNA"/>
</dbReference>
<gene>
    <name evidence="2" type="ORF">WJX72_010366</name>
</gene>
<protein>
    <submittedName>
        <fullName evidence="2">Uncharacterized protein</fullName>
    </submittedName>
</protein>
<feature type="region of interest" description="Disordered" evidence="1">
    <location>
        <begin position="115"/>
        <end position="142"/>
    </location>
</feature>
<feature type="compositionally biased region" description="Polar residues" evidence="1">
    <location>
        <begin position="131"/>
        <end position="142"/>
    </location>
</feature>
<sequence length="142" mass="14978">MHASHKPGGCCLGRTVSGSTWRTPHRGSWQQVGAGRYGFACQASTSGVQATVEAGGLAPVFDAEAGADALCGPAEKLCEGCTLVRSLVEFTPVNITVDGHHYLCRACTAERTAARYPDKKGNPHPKGPKSQEASGSRQPEYY</sequence>
<reference evidence="2 3" key="1">
    <citation type="journal article" date="2024" name="Nat. Commun.">
        <title>Phylogenomics reveals the evolutionary origins of lichenization in chlorophyte algae.</title>
        <authorList>
            <person name="Puginier C."/>
            <person name="Libourel C."/>
            <person name="Otte J."/>
            <person name="Skaloud P."/>
            <person name="Haon M."/>
            <person name="Grisel S."/>
            <person name="Petersen M."/>
            <person name="Berrin J.G."/>
            <person name="Delaux P.M."/>
            <person name="Dal Grande F."/>
            <person name="Keller J."/>
        </authorList>
    </citation>
    <scope>NUCLEOTIDE SEQUENCE [LARGE SCALE GENOMIC DNA]</scope>
    <source>
        <strain evidence="2 3">SAG 2043</strain>
    </source>
</reference>
<comment type="caution">
    <text evidence="2">The sequence shown here is derived from an EMBL/GenBank/DDBJ whole genome shotgun (WGS) entry which is preliminary data.</text>
</comment>
<evidence type="ECO:0000313" key="3">
    <source>
        <dbReference type="Proteomes" id="UP001489004"/>
    </source>
</evidence>
<evidence type="ECO:0000313" key="2">
    <source>
        <dbReference type="EMBL" id="KAK9807826.1"/>
    </source>
</evidence>
<name>A0AAW1PH96_9CHLO</name>
<evidence type="ECO:0000256" key="1">
    <source>
        <dbReference type="SAM" id="MobiDB-lite"/>
    </source>
</evidence>
<organism evidence="2 3">
    <name type="scientific">[Myrmecia] bisecta</name>
    <dbReference type="NCBI Taxonomy" id="41462"/>
    <lineage>
        <taxon>Eukaryota</taxon>
        <taxon>Viridiplantae</taxon>
        <taxon>Chlorophyta</taxon>
        <taxon>core chlorophytes</taxon>
        <taxon>Trebouxiophyceae</taxon>
        <taxon>Trebouxiales</taxon>
        <taxon>Trebouxiaceae</taxon>
        <taxon>Myrmecia</taxon>
    </lineage>
</organism>
<dbReference type="Proteomes" id="UP001489004">
    <property type="component" value="Unassembled WGS sequence"/>
</dbReference>
<proteinExistence type="predicted"/>